<keyword evidence="3 6" id="KW-0812">Transmembrane</keyword>
<evidence type="ECO:0000256" key="5">
    <source>
        <dbReference type="ARBA" id="ARBA00023136"/>
    </source>
</evidence>
<dbReference type="RefSeq" id="WP_264728462.1">
    <property type="nucleotide sequence ID" value="NZ_JAPDMX010000033.1"/>
</dbReference>
<evidence type="ECO:0000256" key="4">
    <source>
        <dbReference type="ARBA" id="ARBA00022989"/>
    </source>
</evidence>
<evidence type="ECO:0000259" key="7">
    <source>
        <dbReference type="SMART" id="SM00849"/>
    </source>
</evidence>
<dbReference type="Pfam" id="PF13567">
    <property type="entry name" value="DUF4131"/>
    <property type="match status" value="1"/>
</dbReference>
<feature type="transmembrane region" description="Helical" evidence="6">
    <location>
        <begin position="517"/>
        <end position="537"/>
    </location>
</feature>
<organism evidence="8 9">
    <name type="scientific">Shewanella subflava</name>
    <dbReference type="NCBI Taxonomy" id="2986476"/>
    <lineage>
        <taxon>Bacteria</taxon>
        <taxon>Pseudomonadati</taxon>
        <taxon>Pseudomonadota</taxon>
        <taxon>Gammaproteobacteria</taxon>
        <taxon>Alteromonadales</taxon>
        <taxon>Shewanellaceae</taxon>
        <taxon>Shewanella</taxon>
    </lineage>
</organism>
<dbReference type="SMART" id="SM00849">
    <property type="entry name" value="Lactamase_B"/>
    <property type="match status" value="1"/>
</dbReference>
<feature type="transmembrane region" description="Helical" evidence="6">
    <location>
        <begin position="370"/>
        <end position="391"/>
    </location>
</feature>
<keyword evidence="2" id="KW-1003">Cell membrane</keyword>
<keyword evidence="9" id="KW-1185">Reference proteome</keyword>
<dbReference type="InterPro" id="IPR025405">
    <property type="entry name" value="DUF4131"/>
</dbReference>
<accession>A0ABT3ID85</accession>
<dbReference type="EMBL" id="JAPDMX010000033">
    <property type="protein sequence ID" value="MCW3173999.1"/>
    <property type="molecule type" value="Genomic_DNA"/>
</dbReference>
<dbReference type="Proteomes" id="UP001163714">
    <property type="component" value="Unassembled WGS sequence"/>
</dbReference>
<feature type="transmembrane region" description="Helical" evidence="6">
    <location>
        <begin position="474"/>
        <end position="496"/>
    </location>
</feature>
<keyword evidence="5 6" id="KW-0472">Membrane</keyword>
<evidence type="ECO:0000256" key="3">
    <source>
        <dbReference type="ARBA" id="ARBA00022692"/>
    </source>
</evidence>
<evidence type="ECO:0000256" key="6">
    <source>
        <dbReference type="SAM" id="Phobius"/>
    </source>
</evidence>
<feature type="transmembrane region" description="Helical" evidence="6">
    <location>
        <begin position="279"/>
        <end position="296"/>
    </location>
</feature>
<reference evidence="8" key="1">
    <citation type="submission" date="2022-10" db="EMBL/GenBank/DDBJ databases">
        <title>Shewanella flava sp. nov, isolated from the estuary of the Fenhe River into the Yellow River.</title>
        <authorList>
            <person name="Li Y."/>
        </authorList>
    </citation>
    <scope>NUCLEOTIDE SEQUENCE</scope>
    <source>
        <strain evidence="8">FYR11-62</strain>
    </source>
</reference>
<dbReference type="InterPro" id="IPR001279">
    <property type="entry name" value="Metallo-B-lactamas"/>
</dbReference>
<dbReference type="PANTHER" id="PTHR30619:SF1">
    <property type="entry name" value="RECOMBINATION PROTEIN 2"/>
    <property type="match status" value="1"/>
</dbReference>
<dbReference type="InterPro" id="IPR004477">
    <property type="entry name" value="ComEC_N"/>
</dbReference>
<evidence type="ECO:0000256" key="2">
    <source>
        <dbReference type="ARBA" id="ARBA00022475"/>
    </source>
</evidence>
<dbReference type="InterPro" id="IPR035681">
    <property type="entry name" value="ComA-like_MBL"/>
</dbReference>
<evidence type="ECO:0000313" key="8">
    <source>
        <dbReference type="EMBL" id="MCW3173999.1"/>
    </source>
</evidence>
<dbReference type="CDD" id="cd07731">
    <property type="entry name" value="ComA-like_MBL-fold"/>
    <property type="match status" value="1"/>
</dbReference>
<name>A0ABT3ID85_9GAMM</name>
<dbReference type="Gene3D" id="3.60.15.10">
    <property type="entry name" value="Ribonuclease Z/Hydroxyacylglutathione hydrolase-like"/>
    <property type="match status" value="1"/>
</dbReference>
<dbReference type="Pfam" id="PF03772">
    <property type="entry name" value="Competence"/>
    <property type="match status" value="1"/>
</dbReference>
<feature type="domain" description="Metallo-beta-lactamase" evidence="7">
    <location>
        <begin position="577"/>
        <end position="780"/>
    </location>
</feature>
<dbReference type="PANTHER" id="PTHR30619">
    <property type="entry name" value="DNA INTERNALIZATION/COMPETENCE PROTEIN COMEC/REC2"/>
    <property type="match status" value="1"/>
</dbReference>
<dbReference type="NCBIfam" id="TIGR00360">
    <property type="entry name" value="ComEC_N-term"/>
    <property type="match status" value="1"/>
</dbReference>
<feature type="transmembrane region" description="Helical" evidence="6">
    <location>
        <begin position="308"/>
        <end position="337"/>
    </location>
</feature>
<feature type="transmembrane region" description="Helical" evidence="6">
    <location>
        <begin position="254"/>
        <end position="273"/>
    </location>
</feature>
<proteinExistence type="predicted"/>
<dbReference type="SUPFAM" id="SSF56281">
    <property type="entry name" value="Metallo-hydrolase/oxidoreductase"/>
    <property type="match status" value="1"/>
</dbReference>
<feature type="transmembrane region" description="Helical" evidence="6">
    <location>
        <begin position="398"/>
        <end position="422"/>
    </location>
</feature>
<sequence>MPPVWSLALILLLAFVCLIKAPLFSGAAFAVFWISIYFYSLDFQPSFTLQNKVTFTGEIVSLVNGDRDWISLDVRVIESKLTNINLSEGVKGIPIDRFYRLTWQKPPLITVGQVWQFENTRLKPITSIANQGGFNQQRYYIHRHIVGKGQVKQATLVSFTPSIRQQWLSSFAKVTPKLKNGDLLLALLFGDKSQISEVRWQHLRQTGTGHLIAISGLHLSVVFGLVFICCFGLLTRFRFGQLLLAKIHCQYGLFPLYASLTLATTMAWVYAYLAGYSVSTQRALIMLVLLVLLSLLKQHHSLWQRLMYALAGVLLFDPFSMLSAGFWLSFVALGIILRFLDQQPMSQSVTTSGANKIQKVLSYCQALWSIQWRLAIGLGVLQALLFGTVSIHSVWINLLVVPWFSLLVIPVAMLCFVVWSVWQVLSDLFGTTFGTELPVNSWIFALVDQLLAPFTALLEQSDYFPSSLLDVNEAWIAASLCSLMGFGLLLTFRWSIFNYGYRVSQSIRKRQDGLSQNGFIICLLTLVMNIPLLQLVINSFITTDRDDLTQNTKLVTGGSFTVGANDDISLHTLDVAQGTAIVLQQGSRALIYDSGAAYGDFSYAERAILPFLKTRGISQVDYIVISHHDNDHSGGLNTLITAYPDAEVIADSAHLLLKGNFDNQRVKVSDCQAGVRQWGSISITTLADHLQSNKDNNRSCVMMLAIDPAAHLNQQNSHTEILKVLLTGDIEALREQSLLDSQQQLAADILFVPHHGSRTSSSPAFIDAVSPKLAIFNAGFNNQYGFPKQDVISRYLDREIATLVSGEQGQISINFTSTGYQVSSYRHDLAPFWYNRLFRFGQIVKAE</sequence>
<comment type="subcellular location">
    <subcellularLocation>
        <location evidence="1">Cell membrane</location>
        <topology evidence="1">Multi-pass membrane protein</topology>
    </subcellularLocation>
</comment>
<keyword evidence="4 6" id="KW-1133">Transmembrane helix</keyword>
<evidence type="ECO:0000313" key="9">
    <source>
        <dbReference type="Proteomes" id="UP001163714"/>
    </source>
</evidence>
<dbReference type="InterPro" id="IPR036866">
    <property type="entry name" value="RibonucZ/Hydroxyglut_hydro"/>
</dbReference>
<protein>
    <submittedName>
        <fullName evidence="8">ComEC/Rec2 family competence protein</fullName>
    </submittedName>
</protein>
<evidence type="ECO:0000256" key="1">
    <source>
        <dbReference type="ARBA" id="ARBA00004651"/>
    </source>
</evidence>
<dbReference type="InterPro" id="IPR052159">
    <property type="entry name" value="Competence_DNA_uptake"/>
</dbReference>
<gene>
    <name evidence="8" type="ORF">OHT75_16125</name>
</gene>
<feature type="transmembrane region" description="Helical" evidence="6">
    <location>
        <begin position="211"/>
        <end position="234"/>
    </location>
</feature>
<comment type="caution">
    <text evidence="8">The sequence shown here is derived from an EMBL/GenBank/DDBJ whole genome shotgun (WGS) entry which is preliminary data.</text>
</comment>
<dbReference type="Pfam" id="PF00753">
    <property type="entry name" value="Lactamase_B"/>
    <property type="match status" value="1"/>
</dbReference>